<dbReference type="STRING" id="1285242.A6A04_05770"/>
<accession>A0A178MCX9</accession>
<name>A0A178MCX9_9PROT</name>
<protein>
    <submittedName>
        <fullName evidence="3">Uncharacterized protein</fullName>
    </submittedName>
</protein>
<feature type="region of interest" description="Disordered" evidence="1">
    <location>
        <begin position="125"/>
        <end position="195"/>
    </location>
</feature>
<gene>
    <name evidence="3" type="ORF">A6A04_05770</name>
</gene>
<comment type="caution">
    <text evidence="3">The sequence shown here is derived from an EMBL/GenBank/DDBJ whole genome shotgun (WGS) entry which is preliminary data.</text>
</comment>
<dbReference type="OrthoDB" id="7165680at2"/>
<organism evidence="3 4">
    <name type="scientific">Paramagnetospirillum marisnigri</name>
    <dbReference type="NCBI Taxonomy" id="1285242"/>
    <lineage>
        <taxon>Bacteria</taxon>
        <taxon>Pseudomonadati</taxon>
        <taxon>Pseudomonadota</taxon>
        <taxon>Alphaproteobacteria</taxon>
        <taxon>Rhodospirillales</taxon>
        <taxon>Magnetospirillaceae</taxon>
        <taxon>Paramagnetospirillum</taxon>
    </lineage>
</organism>
<keyword evidence="2" id="KW-0812">Transmembrane</keyword>
<evidence type="ECO:0000256" key="1">
    <source>
        <dbReference type="SAM" id="MobiDB-lite"/>
    </source>
</evidence>
<keyword evidence="2" id="KW-0472">Membrane</keyword>
<keyword evidence="4" id="KW-1185">Reference proteome</keyword>
<sequence length="195" mass="20902">MKRGLFATILWTSVAACIGVFLFFVKHEVKDQERRLTALNSQIQSNQETIHILRAEWSYLNDPTRLRALAEKHLGMHPVKANEVATLDSVLRNGLPSTMLAAATPPRPVLAPPNAKPVEPLHKQPVKLADGPSRQKPSSEAAKPTPKPQPSKPGSVTMAKTETPPPTAAPAPATGGRAIIIKSPSLAQQNDGGGR</sequence>
<dbReference type="EMBL" id="LWQT01000088">
    <property type="protein sequence ID" value="OAN46619.1"/>
    <property type="molecule type" value="Genomic_DNA"/>
</dbReference>
<keyword evidence="2" id="KW-1133">Transmembrane helix</keyword>
<proteinExistence type="predicted"/>
<dbReference type="AlphaFoldDB" id="A0A178MCX9"/>
<dbReference type="Proteomes" id="UP000078428">
    <property type="component" value="Unassembled WGS sequence"/>
</dbReference>
<feature type="compositionally biased region" description="Polar residues" evidence="1">
    <location>
        <begin position="185"/>
        <end position="195"/>
    </location>
</feature>
<reference evidence="3 4" key="1">
    <citation type="submission" date="2016-04" db="EMBL/GenBank/DDBJ databases">
        <title>Draft genome sequence of freshwater magnetotactic bacteria Magnetospirillum marisnigri SP-1 and Magnetospirillum moscoviense BB-1.</title>
        <authorList>
            <person name="Koziaeva V."/>
            <person name="Dziuba M.V."/>
            <person name="Ivanov T.M."/>
            <person name="Kuznetsov B."/>
            <person name="Grouzdev D.S."/>
        </authorList>
    </citation>
    <scope>NUCLEOTIDE SEQUENCE [LARGE SCALE GENOMIC DNA]</scope>
    <source>
        <strain evidence="3 4">SP-1</strain>
    </source>
</reference>
<dbReference type="RefSeq" id="WP_068494773.1">
    <property type="nucleotide sequence ID" value="NZ_LWQT01000088.1"/>
</dbReference>
<evidence type="ECO:0000313" key="3">
    <source>
        <dbReference type="EMBL" id="OAN46619.1"/>
    </source>
</evidence>
<dbReference type="PROSITE" id="PS51257">
    <property type="entry name" value="PROKAR_LIPOPROTEIN"/>
    <property type="match status" value="1"/>
</dbReference>
<feature type="transmembrane region" description="Helical" evidence="2">
    <location>
        <begin position="6"/>
        <end position="25"/>
    </location>
</feature>
<evidence type="ECO:0000256" key="2">
    <source>
        <dbReference type="SAM" id="Phobius"/>
    </source>
</evidence>
<evidence type="ECO:0000313" key="4">
    <source>
        <dbReference type="Proteomes" id="UP000078428"/>
    </source>
</evidence>